<evidence type="ECO:0000259" key="2">
    <source>
        <dbReference type="Pfam" id="PF11160"/>
    </source>
</evidence>
<proteinExistence type="predicted"/>
<organism evidence="3">
    <name type="scientific">Agrobacterium albertimagni</name>
    <dbReference type="NCBI Taxonomy" id="147266"/>
    <lineage>
        <taxon>Bacteria</taxon>
        <taxon>Pseudomonadati</taxon>
        <taxon>Pseudomonadota</taxon>
        <taxon>Alphaproteobacteria</taxon>
        <taxon>Hyphomicrobiales</taxon>
        <taxon>Rhizobiaceae</taxon>
        <taxon>Rhizobium/Agrobacterium group</taxon>
        <taxon>Agrobacterium</taxon>
    </lineage>
</organism>
<comment type="caution">
    <text evidence="3">The sequence shown here is derived from an EMBL/GenBank/DDBJ whole genome shotgun (WGS) entry which is preliminary data.</text>
</comment>
<evidence type="ECO:0000313" key="3">
    <source>
        <dbReference type="EMBL" id="HEB45386.1"/>
    </source>
</evidence>
<feature type="compositionally biased region" description="Basic and acidic residues" evidence="1">
    <location>
        <begin position="33"/>
        <end position="43"/>
    </location>
</feature>
<accession>A0A7C1T5H8</accession>
<dbReference type="Gene3D" id="2.30.30.1060">
    <property type="match status" value="1"/>
</dbReference>
<feature type="compositionally biased region" description="Basic and acidic residues" evidence="1">
    <location>
        <begin position="1"/>
        <end position="13"/>
    </location>
</feature>
<gene>
    <name evidence="3" type="ORF">ENP70_17225</name>
</gene>
<evidence type="ECO:0000256" key="1">
    <source>
        <dbReference type="SAM" id="MobiDB-lite"/>
    </source>
</evidence>
<dbReference type="EMBL" id="DSKI01000883">
    <property type="protein sequence ID" value="HEB45386.1"/>
    <property type="molecule type" value="Genomic_DNA"/>
</dbReference>
<dbReference type="InterPro" id="IPR021331">
    <property type="entry name" value="Hva1_TUDOR"/>
</dbReference>
<name>A0A7C1T5H8_9HYPH</name>
<feature type="region of interest" description="Disordered" evidence="1">
    <location>
        <begin position="1"/>
        <end position="48"/>
    </location>
</feature>
<dbReference type="AlphaFoldDB" id="A0A7C1T5H8"/>
<protein>
    <submittedName>
        <fullName evidence="3">DUF2945 domain-containing protein</fullName>
    </submittedName>
</protein>
<reference evidence="3" key="1">
    <citation type="journal article" date="2020" name="mSystems">
        <title>Genome- and Community-Level Interaction Insights into Carbon Utilization and Element Cycling Functions of Hydrothermarchaeota in Hydrothermal Sediment.</title>
        <authorList>
            <person name="Zhou Z."/>
            <person name="Liu Y."/>
            <person name="Xu W."/>
            <person name="Pan J."/>
            <person name="Luo Z.H."/>
            <person name="Li M."/>
        </authorList>
    </citation>
    <scope>NUCLEOTIDE SEQUENCE [LARGE SCALE GENOMIC DNA]</scope>
    <source>
        <strain evidence="3">SpSt-243</strain>
    </source>
</reference>
<feature type="domain" description="Hypervirulence associated protein TUDOR" evidence="2">
    <location>
        <begin position="8"/>
        <end position="66"/>
    </location>
</feature>
<dbReference type="Pfam" id="PF11160">
    <property type="entry name" value="Hva1_TUDOR"/>
    <property type="match status" value="1"/>
</dbReference>
<sequence length="69" mass="7725">MTKIFHKGDKVEWKTSQGKTEGKVVKKQTSPTKIKDHPVKASKSDPQYIVESAKTDKRAAHKPDALHKA</sequence>